<dbReference type="InterPro" id="IPR036410">
    <property type="entry name" value="HSP_DnaJ_Cys-rich_dom_sf"/>
</dbReference>
<dbReference type="Gene3D" id="6.20.20.10">
    <property type="match status" value="2"/>
</dbReference>
<accession>A0ABS9EQC1</accession>
<proteinExistence type="predicted"/>
<gene>
    <name evidence="1" type="ORF">L2W38_11310</name>
</gene>
<dbReference type="Proteomes" id="UP001200430">
    <property type="component" value="Unassembled WGS sequence"/>
</dbReference>
<dbReference type="EMBL" id="JAKGUD010000015">
    <property type="protein sequence ID" value="MCF4143399.1"/>
    <property type="molecule type" value="Genomic_DNA"/>
</dbReference>
<dbReference type="RefSeq" id="WP_236100101.1">
    <property type="nucleotide sequence ID" value="NZ_JAKGUD010000015.1"/>
</dbReference>
<evidence type="ECO:0000313" key="1">
    <source>
        <dbReference type="EMBL" id="MCF4143399.1"/>
    </source>
</evidence>
<comment type="caution">
    <text evidence="1">The sequence shown here is derived from an EMBL/GenBank/DDBJ whole genome shotgun (WGS) entry which is preliminary data.</text>
</comment>
<name>A0ABS9EQC1_9BACT</name>
<dbReference type="SUPFAM" id="SSF57938">
    <property type="entry name" value="DnaJ/Hsp40 cysteine-rich domain"/>
    <property type="match status" value="1"/>
</dbReference>
<keyword evidence="2" id="KW-1185">Reference proteome</keyword>
<sequence length="118" mass="13094">MKYDPETMKVKLCKKCKGLGFAIGKSGEKFGCPECSGSGRVVMKVLKDEFALDELNENLTFDKETMKVRVCKSCAGLGAFIYGPDDSRPCQDCGGTGRIVVQQISTEYQLHHLDEFEE</sequence>
<evidence type="ECO:0000313" key="2">
    <source>
        <dbReference type="Proteomes" id="UP001200430"/>
    </source>
</evidence>
<protein>
    <submittedName>
        <fullName evidence="1">Molecular chaperone DnaJ</fullName>
    </submittedName>
</protein>
<reference evidence="1 2" key="1">
    <citation type="submission" date="2022-01" db="EMBL/GenBank/DDBJ databases">
        <title>Dethiosulfovibrio faecalis sp. nov., a novel proteolytic, non-sulfur-reducing bacterium isolated from a marine aquaculture solid waste bioreactor.</title>
        <authorList>
            <person name="Grabowski S."/>
            <person name="Apolinario E."/>
            <person name="Schneider N."/>
            <person name="Marshall C.W."/>
            <person name="Sowers K.R."/>
        </authorList>
    </citation>
    <scope>NUCLEOTIDE SEQUENCE [LARGE SCALE GENOMIC DNA]</scope>
    <source>
        <strain evidence="1 2">DSM 12537</strain>
    </source>
</reference>
<organism evidence="1 2">
    <name type="scientific">Dethiosulfovibrio marinus</name>
    <dbReference type="NCBI Taxonomy" id="133532"/>
    <lineage>
        <taxon>Bacteria</taxon>
        <taxon>Thermotogati</taxon>
        <taxon>Synergistota</taxon>
        <taxon>Synergistia</taxon>
        <taxon>Synergistales</taxon>
        <taxon>Dethiosulfovibrionaceae</taxon>
        <taxon>Dethiosulfovibrio</taxon>
    </lineage>
</organism>